<keyword evidence="8 10" id="KW-0472">Membrane</keyword>
<evidence type="ECO:0000256" key="4">
    <source>
        <dbReference type="ARBA" id="ARBA00022692"/>
    </source>
</evidence>
<dbReference type="GO" id="GO:0051453">
    <property type="term" value="P:regulation of intracellular pH"/>
    <property type="evidence" value="ECO:0007669"/>
    <property type="project" value="TreeGrafter"/>
</dbReference>
<evidence type="ECO:0000256" key="5">
    <source>
        <dbReference type="ARBA" id="ARBA00022989"/>
    </source>
</evidence>
<keyword evidence="4 10" id="KW-0812">Transmembrane</keyword>
<reference evidence="12 13" key="1">
    <citation type="submission" date="2018-11" db="EMBL/GenBank/DDBJ databases">
        <title>Sequencing the genomes of 1000 actinobacteria strains.</title>
        <authorList>
            <person name="Klenk H.-P."/>
        </authorList>
    </citation>
    <scope>NUCLEOTIDE SEQUENCE [LARGE SCALE GENOMIC DNA]</scope>
    <source>
        <strain evidence="12 13">DSM 9580</strain>
    </source>
</reference>
<evidence type="ECO:0000256" key="9">
    <source>
        <dbReference type="ARBA" id="ARBA00023201"/>
    </source>
</evidence>
<gene>
    <name evidence="12" type="ORF">EDD26_0523</name>
</gene>
<evidence type="ECO:0000313" key="13">
    <source>
        <dbReference type="Proteomes" id="UP000275456"/>
    </source>
</evidence>
<dbReference type="Pfam" id="PF00999">
    <property type="entry name" value="Na_H_Exchanger"/>
    <property type="match status" value="1"/>
</dbReference>
<keyword evidence="3" id="KW-1003">Cell membrane</keyword>
<keyword evidence="9" id="KW-0739">Sodium transport</keyword>
<evidence type="ECO:0000256" key="7">
    <source>
        <dbReference type="ARBA" id="ARBA00023065"/>
    </source>
</evidence>
<proteinExistence type="predicted"/>
<dbReference type="PANTHER" id="PTHR10110">
    <property type="entry name" value="SODIUM/HYDROGEN EXCHANGER"/>
    <property type="match status" value="1"/>
</dbReference>
<dbReference type="GO" id="GO:0098719">
    <property type="term" value="P:sodium ion import across plasma membrane"/>
    <property type="evidence" value="ECO:0007669"/>
    <property type="project" value="TreeGrafter"/>
</dbReference>
<evidence type="ECO:0000256" key="8">
    <source>
        <dbReference type="ARBA" id="ARBA00023136"/>
    </source>
</evidence>
<dbReference type="GO" id="GO:0015385">
    <property type="term" value="F:sodium:proton antiporter activity"/>
    <property type="evidence" value="ECO:0007669"/>
    <property type="project" value="InterPro"/>
</dbReference>
<keyword evidence="13" id="KW-1185">Reference proteome</keyword>
<dbReference type="RefSeq" id="WP_170165505.1">
    <property type="nucleotide sequence ID" value="NZ_RKHJ01000001.1"/>
</dbReference>
<dbReference type="Proteomes" id="UP000275456">
    <property type="component" value="Unassembled WGS sequence"/>
</dbReference>
<comment type="subcellular location">
    <subcellularLocation>
        <location evidence="1">Cell membrane</location>
        <topology evidence="1">Multi-pass membrane protein</topology>
    </subcellularLocation>
</comment>
<keyword evidence="2" id="KW-0813">Transport</keyword>
<evidence type="ECO:0000313" key="12">
    <source>
        <dbReference type="EMBL" id="ROR65161.1"/>
    </source>
</evidence>
<evidence type="ECO:0000256" key="10">
    <source>
        <dbReference type="SAM" id="Phobius"/>
    </source>
</evidence>
<feature type="transmembrane region" description="Helical" evidence="10">
    <location>
        <begin position="423"/>
        <end position="448"/>
    </location>
</feature>
<feature type="transmembrane region" description="Helical" evidence="10">
    <location>
        <begin position="31"/>
        <end position="47"/>
    </location>
</feature>
<evidence type="ECO:0000256" key="6">
    <source>
        <dbReference type="ARBA" id="ARBA00023053"/>
    </source>
</evidence>
<dbReference type="EMBL" id="RKHJ01000001">
    <property type="protein sequence ID" value="ROR65161.1"/>
    <property type="molecule type" value="Genomic_DNA"/>
</dbReference>
<evidence type="ECO:0000256" key="1">
    <source>
        <dbReference type="ARBA" id="ARBA00004651"/>
    </source>
</evidence>
<protein>
    <submittedName>
        <fullName evidence="12">Sodium/proton antiporter (CPA1 family)</fullName>
    </submittedName>
</protein>
<dbReference type="GO" id="GO:0015386">
    <property type="term" value="F:potassium:proton antiporter activity"/>
    <property type="evidence" value="ECO:0007669"/>
    <property type="project" value="TreeGrafter"/>
</dbReference>
<feature type="transmembrane region" description="Helical" evidence="10">
    <location>
        <begin position="88"/>
        <end position="107"/>
    </location>
</feature>
<evidence type="ECO:0000259" key="11">
    <source>
        <dbReference type="Pfam" id="PF00999"/>
    </source>
</evidence>
<keyword evidence="5 10" id="KW-1133">Transmembrane helix</keyword>
<accession>A0A3N2AQ29</accession>
<dbReference type="InterPro" id="IPR006153">
    <property type="entry name" value="Cation/H_exchanger_TM"/>
</dbReference>
<dbReference type="Gene3D" id="6.10.140.1330">
    <property type="match status" value="1"/>
</dbReference>
<feature type="transmembrane region" description="Helical" evidence="10">
    <location>
        <begin position="6"/>
        <end position="26"/>
    </location>
</feature>
<keyword evidence="7" id="KW-0406">Ion transport</keyword>
<feature type="transmembrane region" description="Helical" evidence="10">
    <location>
        <begin position="113"/>
        <end position="134"/>
    </location>
</feature>
<dbReference type="GO" id="GO:0005886">
    <property type="term" value="C:plasma membrane"/>
    <property type="evidence" value="ECO:0007669"/>
    <property type="project" value="UniProtKB-SubCell"/>
</dbReference>
<name>A0A3N2AQ29_9MICO</name>
<dbReference type="PANTHER" id="PTHR10110:SF86">
    <property type="entry name" value="SODIUM_HYDROGEN EXCHANGER 7"/>
    <property type="match status" value="1"/>
</dbReference>
<feature type="transmembrane region" description="Helical" evidence="10">
    <location>
        <begin position="242"/>
        <end position="260"/>
    </location>
</feature>
<feature type="transmembrane region" description="Helical" evidence="10">
    <location>
        <begin position="59"/>
        <end position="76"/>
    </location>
</feature>
<keyword evidence="6" id="KW-0915">Sodium</keyword>
<feature type="transmembrane region" description="Helical" evidence="10">
    <location>
        <begin position="392"/>
        <end position="411"/>
    </location>
</feature>
<dbReference type="InterPro" id="IPR018422">
    <property type="entry name" value="Cation/H_exchanger_CPA1"/>
</dbReference>
<sequence length="572" mass="60432">MHDVATEVTLVVVVGILLIGAVATIANRIGVAAPLLLVLLGAVIALVPGSPEIVVPPEVFLTIILPPLLYTAALRVPAVDFRRNLRVIGYLSVVLVALSALAVALVLQSIWPVIGFAAALALGAVVAPPDAVAATALGKRLGLPPRVVTILEGEGLLNDATALVLLTTAVAAIERPGSSEVEGAALVGDFALAVVVALAVGLVVGYATVLIRQLAGDRAIDTAISIATPFVSFLAAESLRGSGIVAVVVTGLVIGNRSQIRIRATRRAQESATWSTFSVIVENGVFLTMGMQLPAVITAVDEGERHLAGVVAVGLLLCAVLLAVRLAALPPLLAWLRHHAGRVQRGHARLAERLDSVDTSTKRGARLRYAHIVRGHDITALRDQRLGWRDTLAIGWAGMRGVVTVAAVQTLPADTPMRAELVLAAFVVAIVTLLVQGGTLSFLVRALGVGKNASDRRRAELESLVGEAIDAGIEAMRREAEVNGIDEMIVEVASERMLARRDWAAHVAEVDPDDPSTDVAQISRLRHVAIEAERVWLDRVRRTGRFDSSTVAVAQRIIDREEIGLQADEDEH</sequence>
<evidence type="ECO:0000256" key="3">
    <source>
        <dbReference type="ARBA" id="ARBA00022475"/>
    </source>
</evidence>
<feature type="transmembrane region" description="Helical" evidence="10">
    <location>
        <begin position="272"/>
        <end position="295"/>
    </location>
</feature>
<organism evidence="12 13">
    <name type="scientific">Agrococcus jenensis</name>
    <dbReference type="NCBI Taxonomy" id="46353"/>
    <lineage>
        <taxon>Bacteria</taxon>
        <taxon>Bacillati</taxon>
        <taxon>Actinomycetota</taxon>
        <taxon>Actinomycetes</taxon>
        <taxon>Micrococcales</taxon>
        <taxon>Microbacteriaceae</taxon>
        <taxon>Agrococcus</taxon>
    </lineage>
</organism>
<dbReference type="AlphaFoldDB" id="A0A3N2AQ29"/>
<feature type="transmembrane region" description="Helical" evidence="10">
    <location>
        <begin position="185"/>
        <end position="207"/>
    </location>
</feature>
<comment type="caution">
    <text evidence="12">The sequence shown here is derived from an EMBL/GenBank/DDBJ whole genome shotgun (WGS) entry which is preliminary data.</text>
</comment>
<feature type="transmembrane region" description="Helical" evidence="10">
    <location>
        <begin position="307"/>
        <end position="328"/>
    </location>
</feature>
<evidence type="ECO:0000256" key="2">
    <source>
        <dbReference type="ARBA" id="ARBA00022448"/>
    </source>
</evidence>
<feature type="domain" description="Cation/H+ exchanger transmembrane" evidence="11">
    <location>
        <begin position="17"/>
        <end position="445"/>
    </location>
</feature>